<organism evidence="4 5">
    <name type="scientific">Ralstonia insidiosa</name>
    <dbReference type="NCBI Taxonomy" id="190721"/>
    <lineage>
        <taxon>Bacteria</taxon>
        <taxon>Pseudomonadati</taxon>
        <taxon>Pseudomonadota</taxon>
        <taxon>Betaproteobacteria</taxon>
        <taxon>Burkholderiales</taxon>
        <taxon>Burkholderiaceae</taxon>
        <taxon>Ralstonia</taxon>
    </lineage>
</organism>
<dbReference type="GO" id="GO:0016829">
    <property type="term" value="F:lyase activity"/>
    <property type="evidence" value="ECO:0007669"/>
    <property type="project" value="UniProtKB-KW"/>
</dbReference>
<evidence type="ECO:0000256" key="2">
    <source>
        <dbReference type="ARBA" id="ARBA00023239"/>
    </source>
</evidence>
<dbReference type="SUPFAM" id="SSF48230">
    <property type="entry name" value="Chondroitin AC/alginate lyase"/>
    <property type="match status" value="1"/>
</dbReference>
<reference evidence="5" key="1">
    <citation type="submission" date="2016-06" db="EMBL/GenBank/DDBJ databases">
        <authorList>
            <person name="Xu Y."/>
            <person name="Nagy A."/>
            <person name="Yan X."/>
            <person name="Kim S.W."/>
            <person name="Haley B."/>
            <person name="Liu N.T."/>
            <person name="Nou X."/>
        </authorList>
    </citation>
    <scope>NUCLEOTIDE SEQUENCE [LARGE SCALE GENOMIC DNA]</scope>
    <source>
        <strain evidence="5">ATCC 49129</strain>
    </source>
</reference>
<dbReference type="EMBL" id="CP016023">
    <property type="protein sequence ID" value="ANJ75094.1"/>
    <property type="molecule type" value="Genomic_DNA"/>
</dbReference>
<protein>
    <recommendedName>
        <fullName evidence="3">Alginate lyase domain-containing protein</fullName>
    </recommendedName>
</protein>
<dbReference type="Proteomes" id="UP000078572">
    <property type="component" value="Chromosome 2"/>
</dbReference>
<accession>A0A192A3Y0</accession>
<keyword evidence="1" id="KW-0732">Signal</keyword>
<gene>
    <name evidence="4" type="ORF">A9Y76_21420</name>
</gene>
<dbReference type="AlphaFoldDB" id="A0A192A3Y0"/>
<evidence type="ECO:0000256" key="1">
    <source>
        <dbReference type="ARBA" id="ARBA00022729"/>
    </source>
</evidence>
<proteinExistence type="predicted"/>
<dbReference type="InterPro" id="IPR008397">
    <property type="entry name" value="Alginate_lyase_dom"/>
</dbReference>
<dbReference type="GeneID" id="61528601"/>
<evidence type="ECO:0000313" key="4">
    <source>
        <dbReference type="EMBL" id="ANJ75094.1"/>
    </source>
</evidence>
<sequence length="377" mass="41033">MSCEDVSGRHFQGRRLLLRGMFAAPLTAVAGAYRTTWADGAVAKTSATPAATYALFSTQRAEALAGNVPPAVAAQLISLAQAGLTRELHVRDIVHTQGLLPHEGDRDASVLAQQDWQQTLVQALAFRVSSTSAYADKAVAYIAGWLPAYRSSSNPVDEAGLVQFLFGLDLVREHVSAELTARIPAFGAQLAEAYLTPARRVGDDSTLLNNWQSHRVKLATAGAYLSGDRRWIDAARAAFIGHVRQNVRDDGSTYDFAQRDAMHYVVFNLEPLLMAASMAAAHGHDWYGAPEIRGRLASALNWLAPFARGERQHEEFVHSTVKFDARRAAANVKGYAGLWQRNEAADLYRIASHLDPQFRAVSVGLDATPVARTLFPA</sequence>
<keyword evidence="5" id="KW-1185">Reference proteome</keyword>
<dbReference type="Gene3D" id="1.50.10.100">
    <property type="entry name" value="Chondroitin AC/alginate lyase"/>
    <property type="match status" value="1"/>
</dbReference>
<evidence type="ECO:0000313" key="5">
    <source>
        <dbReference type="Proteomes" id="UP000078572"/>
    </source>
</evidence>
<dbReference type="Pfam" id="PF05426">
    <property type="entry name" value="Alginate_lyase"/>
    <property type="match status" value="1"/>
</dbReference>
<dbReference type="STRING" id="190721.ACS15_4604"/>
<name>A0A192A3Y0_9RALS</name>
<keyword evidence="2" id="KW-0456">Lyase</keyword>
<dbReference type="InterPro" id="IPR008929">
    <property type="entry name" value="Chondroitin_lyas"/>
</dbReference>
<feature type="domain" description="Alginate lyase" evidence="3">
    <location>
        <begin position="94"/>
        <end position="311"/>
    </location>
</feature>
<dbReference type="OrthoDB" id="1043373at2"/>
<dbReference type="GO" id="GO:0042597">
    <property type="term" value="C:periplasmic space"/>
    <property type="evidence" value="ECO:0007669"/>
    <property type="project" value="InterPro"/>
</dbReference>
<dbReference type="RefSeq" id="WP_064807409.1">
    <property type="nucleotide sequence ID" value="NZ_CP016023.1"/>
</dbReference>
<evidence type="ECO:0000259" key="3">
    <source>
        <dbReference type="Pfam" id="PF05426"/>
    </source>
</evidence>